<evidence type="ECO:0008006" key="4">
    <source>
        <dbReference type="Google" id="ProtNLM"/>
    </source>
</evidence>
<reference evidence="1" key="2">
    <citation type="submission" date="2017-06" db="EMBL/GenBank/DDBJ databases">
        <title>WGS assembly of Brachypodium distachyon.</title>
        <authorList>
            <consortium name="The International Brachypodium Initiative"/>
            <person name="Lucas S."/>
            <person name="Harmon-Smith M."/>
            <person name="Lail K."/>
            <person name="Tice H."/>
            <person name="Grimwood J."/>
            <person name="Bruce D."/>
            <person name="Barry K."/>
            <person name="Shu S."/>
            <person name="Lindquist E."/>
            <person name="Wang M."/>
            <person name="Pitluck S."/>
            <person name="Vogel J.P."/>
            <person name="Garvin D.F."/>
            <person name="Mockler T.C."/>
            <person name="Schmutz J."/>
            <person name="Rokhsar D."/>
            <person name="Bevan M.W."/>
        </authorList>
    </citation>
    <scope>NUCLEOTIDE SEQUENCE</scope>
    <source>
        <strain evidence="1">Bd21</strain>
    </source>
</reference>
<evidence type="ECO:0000313" key="1">
    <source>
        <dbReference type="EMBL" id="KQJ92247.1"/>
    </source>
</evidence>
<dbReference type="PANTHER" id="PTHR34709:SF81">
    <property type="entry name" value="F-BOX DOMAIN-CONTAINING PROTEIN"/>
    <property type="match status" value="1"/>
</dbReference>
<organism evidence="1">
    <name type="scientific">Brachypodium distachyon</name>
    <name type="common">Purple false brome</name>
    <name type="synonym">Trachynia distachya</name>
    <dbReference type="NCBI Taxonomy" id="15368"/>
    <lineage>
        <taxon>Eukaryota</taxon>
        <taxon>Viridiplantae</taxon>
        <taxon>Streptophyta</taxon>
        <taxon>Embryophyta</taxon>
        <taxon>Tracheophyta</taxon>
        <taxon>Spermatophyta</taxon>
        <taxon>Magnoliopsida</taxon>
        <taxon>Liliopsida</taxon>
        <taxon>Poales</taxon>
        <taxon>Poaceae</taxon>
        <taxon>BOP clade</taxon>
        <taxon>Pooideae</taxon>
        <taxon>Stipodae</taxon>
        <taxon>Brachypodieae</taxon>
        <taxon>Brachypodium</taxon>
    </lineage>
</organism>
<evidence type="ECO:0000313" key="3">
    <source>
        <dbReference type="Proteomes" id="UP000008810"/>
    </source>
</evidence>
<reference evidence="2" key="3">
    <citation type="submission" date="2018-08" db="UniProtKB">
        <authorList>
            <consortium name="EnsemblPlants"/>
        </authorList>
    </citation>
    <scope>IDENTIFICATION</scope>
    <source>
        <strain evidence="2">cv. Bd21</strain>
    </source>
</reference>
<dbReference type="EMBL" id="CM000883">
    <property type="protein sequence ID" value="KQJ92247.1"/>
    <property type="molecule type" value="Genomic_DNA"/>
</dbReference>
<dbReference type="Gramene" id="KQJ92247">
    <property type="protein sequence ID" value="KQJ92247"/>
    <property type="gene ID" value="BRADI_4g42470v3"/>
</dbReference>
<feature type="non-terminal residue" evidence="1">
    <location>
        <position position="1"/>
    </location>
</feature>
<dbReference type="AlphaFoldDB" id="A0A0Q3EXX9"/>
<proteinExistence type="predicted"/>
<dbReference type="OrthoDB" id="690108at2759"/>
<dbReference type="PANTHER" id="PTHR34709">
    <property type="entry name" value="OS10G0396666 PROTEIN"/>
    <property type="match status" value="1"/>
</dbReference>
<dbReference type="InParanoid" id="A0A0Q3EXX9"/>
<name>A0A0Q3EXX9_BRADI</name>
<sequence>AATAAGTSLLSRRWRSLWTGLRKLVFHDIPFELLEEVLSRFSPNVSLLEIRIPEQPGDIANTAGHLNSLLRAAARLEPEEFIFTVPSSLARVCAEINLPCFHRAKSIVVHFDSFITLEPTDGEEHFSALKTLSLTGSNVTDAEAFLRRCQRLRSFTIWAPTIVLGDDLRVHSTSLLELIVAVTTAWGELIDIDAPELKVLFVAMFAFENANISVSVPNVEKLSWSCLYARGTNGFGLWNLEKVTLLKAPGEGQPPSLTIQACNASRYIFPEAASLVQEIQKHMVTEFSVLEICLRTTGHAFGAFVSLILGMRPIRTDVKRLKVVIWRPRVERACEPNCPCEPLTGWRTQEISLPALEEVEISGFEFGNHDFEFLRLISRSAPMLKTLSVSLLPRGIPSRNDLRAKVRNILGAHSSVEFTLDLSSAMEGSQNGPLT</sequence>
<gene>
    <name evidence="1" type="ORF">BRADI_4g42470v3</name>
</gene>
<reference evidence="1 2" key="1">
    <citation type="journal article" date="2010" name="Nature">
        <title>Genome sequencing and analysis of the model grass Brachypodium distachyon.</title>
        <authorList>
            <consortium name="International Brachypodium Initiative"/>
        </authorList>
    </citation>
    <scope>NUCLEOTIDE SEQUENCE [LARGE SCALE GENOMIC DNA]</scope>
    <source>
        <strain evidence="1 2">Bd21</strain>
    </source>
</reference>
<dbReference type="Proteomes" id="UP000008810">
    <property type="component" value="Chromosome 4"/>
</dbReference>
<evidence type="ECO:0000313" key="2">
    <source>
        <dbReference type="EnsemblPlants" id="KQJ92247"/>
    </source>
</evidence>
<accession>A0A0Q3EXX9</accession>
<keyword evidence="3" id="KW-1185">Reference proteome</keyword>
<dbReference type="EnsemblPlants" id="KQJ92247">
    <property type="protein sequence ID" value="KQJ92247"/>
    <property type="gene ID" value="BRADI_4g42470v3"/>
</dbReference>
<dbReference type="InterPro" id="IPR055312">
    <property type="entry name" value="FBL15-like"/>
</dbReference>
<protein>
    <recommendedName>
        <fullName evidence="4">FBD domain-containing protein</fullName>
    </recommendedName>
</protein>